<reference evidence="2" key="1">
    <citation type="journal article" date="2023" name="Mol. Phylogenet. Evol.">
        <title>Genome-scale phylogeny and comparative genomics of the fungal order Sordariales.</title>
        <authorList>
            <person name="Hensen N."/>
            <person name="Bonometti L."/>
            <person name="Westerberg I."/>
            <person name="Brannstrom I.O."/>
            <person name="Guillou S."/>
            <person name="Cros-Aarteil S."/>
            <person name="Calhoun S."/>
            <person name="Haridas S."/>
            <person name="Kuo A."/>
            <person name="Mondo S."/>
            <person name="Pangilinan J."/>
            <person name="Riley R."/>
            <person name="LaButti K."/>
            <person name="Andreopoulos B."/>
            <person name="Lipzen A."/>
            <person name="Chen C."/>
            <person name="Yan M."/>
            <person name="Daum C."/>
            <person name="Ng V."/>
            <person name="Clum A."/>
            <person name="Steindorff A."/>
            <person name="Ohm R.A."/>
            <person name="Martin F."/>
            <person name="Silar P."/>
            <person name="Natvig D.O."/>
            <person name="Lalanne C."/>
            <person name="Gautier V."/>
            <person name="Ament-Velasquez S.L."/>
            <person name="Kruys A."/>
            <person name="Hutchinson M.I."/>
            <person name="Powell A.J."/>
            <person name="Barry K."/>
            <person name="Miller A.N."/>
            <person name="Grigoriev I.V."/>
            <person name="Debuchy R."/>
            <person name="Gladieux P."/>
            <person name="Hiltunen Thoren M."/>
            <person name="Johannesson H."/>
        </authorList>
    </citation>
    <scope>NUCLEOTIDE SEQUENCE</scope>
    <source>
        <strain evidence="2">PSN309</strain>
    </source>
</reference>
<dbReference type="AlphaFoldDB" id="A0AAN7AJD8"/>
<sequence length="138" mass="14214">MTNNAKNEKPLRQLAAEKLHGKGANPSMLGDPISLKAEANDKNNPAPSGDKGNDDGLPDRVKELLAEGPPSNAGTGSHEEKMLRGEGHHVSGMMTGEIRQGKTGPPSKSLEGDATVLGKERVVGDASGGKGNGRGSKL</sequence>
<proteinExistence type="predicted"/>
<accession>A0AAN7AJD8</accession>
<gene>
    <name evidence="2" type="ORF">QBC35DRAFT_209239</name>
</gene>
<keyword evidence="3" id="KW-1185">Reference proteome</keyword>
<feature type="compositionally biased region" description="Basic and acidic residues" evidence="1">
    <location>
        <begin position="77"/>
        <end position="89"/>
    </location>
</feature>
<dbReference type="EMBL" id="MU864391">
    <property type="protein sequence ID" value="KAK4188182.1"/>
    <property type="molecule type" value="Genomic_DNA"/>
</dbReference>
<feature type="compositionally biased region" description="Gly residues" evidence="1">
    <location>
        <begin position="126"/>
        <end position="138"/>
    </location>
</feature>
<dbReference type="Proteomes" id="UP001302126">
    <property type="component" value="Unassembled WGS sequence"/>
</dbReference>
<evidence type="ECO:0000313" key="2">
    <source>
        <dbReference type="EMBL" id="KAK4188182.1"/>
    </source>
</evidence>
<feature type="compositionally biased region" description="Basic and acidic residues" evidence="1">
    <location>
        <begin position="1"/>
        <end position="20"/>
    </location>
</feature>
<evidence type="ECO:0000313" key="3">
    <source>
        <dbReference type="Proteomes" id="UP001302126"/>
    </source>
</evidence>
<reference evidence="2" key="2">
    <citation type="submission" date="2023-05" db="EMBL/GenBank/DDBJ databases">
        <authorList>
            <consortium name="Lawrence Berkeley National Laboratory"/>
            <person name="Steindorff A."/>
            <person name="Hensen N."/>
            <person name="Bonometti L."/>
            <person name="Westerberg I."/>
            <person name="Brannstrom I.O."/>
            <person name="Guillou S."/>
            <person name="Cros-Aarteil S."/>
            <person name="Calhoun S."/>
            <person name="Haridas S."/>
            <person name="Kuo A."/>
            <person name="Mondo S."/>
            <person name="Pangilinan J."/>
            <person name="Riley R."/>
            <person name="Labutti K."/>
            <person name="Andreopoulos B."/>
            <person name="Lipzen A."/>
            <person name="Chen C."/>
            <person name="Yanf M."/>
            <person name="Daum C."/>
            <person name="Ng V."/>
            <person name="Clum A."/>
            <person name="Ohm R."/>
            <person name="Martin F."/>
            <person name="Silar P."/>
            <person name="Natvig D."/>
            <person name="Lalanne C."/>
            <person name="Gautier V."/>
            <person name="Ament-Velasquez S.L."/>
            <person name="Kruys A."/>
            <person name="Hutchinson M.I."/>
            <person name="Powell A.J."/>
            <person name="Barry K."/>
            <person name="Miller A.N."/>
            <person name="Grigoriev I.V."/>
            <person name="Debuchy R."/>
            <person name="Gladieux P."/>
            <person name="Thoren M.H."/>
            <person name="Johannesson H."/>
        </authorList>
    </citation>
    <scope>NUCLEOTIDE SEQUENCE</scope>
    <source>
        <strain evidence="2">PSN309</strain>
    </source>
</reference>
<comment type="caution">
    <text evidence="2">The sequence shown here is derived from an EMBL/GenBank/DDBJ whole genome shotgun (WGS) entry which is preliminary data.</text>
</comment>
<feature type="region of interest" description="Disordered" evidence="1">
    <location>
        <begin position="1"/>
        <end position="138"/>
    </location>
</feature>
<feature type="compositionally biased region" description="Basic and acidic residues" evidence="1">
    <location>
        <begin position="51"/>
        <end position="65"/>
    </location>
</feature>
<evidence type="ECO:0000256" key="1">
    <source>
        <dbReference type="SAM" id="MobiDB-lite"/>
    </source>
</evidence>
<organism evidence="2 3">
    <name type="scientific">Podospora australis</name>
    <dbReference type="NCBI Taxonomy" id="1536484"/>
    <lineage>
        <taxon>Eukaryota</taxon>
        <taxon>Fungi</taxon>
        <taxon>Dikarya</taxon>
        <taxon>Ascomycota</taxon>
        <taxon>Pezizomycotina</taxon>
        <taxon>Sordariomycetes</taxon>
        <taxon>Sordariomycetidae</taxon>
        <taxon>Sordariales</taxon>
        <taxon>Podosporaceae</taxon>
        <taxon>Podospora</taxon>
    </lineage>
</organism>
<protein>
    <submittedName>
        <fullName evidence="2">Uncharacterized protein</fullName>
    </submittedName>
</protein>
<name>A0AAN7AJD8_9PEZI</name>